<dbReference type="InterPro" id="IPR001967">
    <property type="entry name" value="Peptidase_S11_N"/>
</dbReference>
<evidence type="ECO:0000256" key="8">
    <source>
        <dbReference type="ARBA" id="ARBA00022801"/>
    </source>
</evidence>
<gene>
    <name evidence="18" type="ORF">HYG86_16175</name>
</gene>
<dbReference type="GO" id="GO:0009002">
    <property type="term" value="F:serine-type D-Ala-D-Ala carboxypeptidase activity"/>
    <property type="evidence" value="ECO:0007669"/>
    <property type="project" value="UniProtKB-EC"/>
</dbReference>
<feature type="active site" description="Proton acceptor" evidence="13">
    <location>
        <position position="63"/>
    </location>
</feature>
<reference evidence="18 19" key="1">
    <citation type="submission" date="2020-07" db="EMBL/GenBank/DDBJ databases">
        <title>Alkalicella. sp. LB2 genome.</title>
        <authorList>
            <person name="Postec A."/>
            <person name="Quemeneur M."/>
        </authorList>
    </citation>
    <scope>NUCLEOTIDE SEQUENCE [LARGE SCALE GENOMIC DNA]</scope>
    <source>
        <strain evidence="18 19">LB2</strain>
    </source>
</reference>
<evidence type="ECO:0000256" key="16">
    <source>
        <dbReference type="SAM" id="SignalP"/>
    </source>
</evidence>
<dbReference type="Gene3D" id="2.60.410.10">
    <property type="entry name" value="D-Ala-D-Ala carboxypeptidase, C-terminal domain"/>
    <property type="match status" value="1"/>
</dbReference>
<keyword evidence="11" id="KW-0961">Cell wall biogenesis/degradation</keyword>
<keyword evidence="9" id="KW-0133">Cell shape</keyword>
<comment type="function">
    <text evidence="1">Removes C-terminal D-alanyl residues from sugar-peptide cell wall precursors.</text>
</comment>
<dbReference type="InterPro" id="IPR015956">
    <property type="entry name" value="Peniciliin-bd_prot_C_sf"/>
</dbReference>
<feature type="domain" description="Peptidase S11 D-Ala-D-Ala carboxypeptidase A C-terminal" evidence="17">
    <location>
        <begin position="276"/>
        <end position="366"/>
    </location>
</feature>
<dbReference type="InterPro" id="IPR012338">
    <property type="entry name" value="Beta-lactam/transpept-like"/>
</dbReference>
<dbReference type="GO" id="GO:0008360">
    <property type="term" value="P:regulation of cell shape"/>
    <property type="evidence" value="ECO:0007669"/>
    <property type="project" value="UniProtKB-KW"/>
</dbReference>
<dbReference type="KEGG" id="acae:HYG86_16175"/>
<dbReference type="PANTHER" id="PTHR21581">
    <property type="entry name" value="D-ALANYL-D-ALANINE CARBOXYPEPTIDASE"/>
    <property type="match status" value="1"/>
</dbReference>
<keyword evidence="5 18" id="KW-0121">Carboxypeptidase</keyword>
<keyword evidence="7 16" id="KW-0732">Signal</keyword>
<dbReference type="PRINTS" id="PR00725">
    <property type="entry name" value="DADACBPTASE1"/>
</dbReference>
<evidence type="ECO:0000256" key="6">
    <source>
        <dbReference type="ARBA" id="ARBA00022670"/>
    </source>
</evidence>
<keyword evidence="6" id="KW-0645">Protease</keyword>
<evidence type="ECO:0000313" key="18">
    <source>
        <dbReference type="EMBL" id="QNO16200.1"/>
    </source>
</evidence>
<evidence type="ECO:0000256" key="4">
    <source>
        <dbReference type="ARBA" id="ARBA00012448"/>
    </source>
</evidence>
<dbReference type="Proteomes" id="UP000516160">
    <property type="component" value="Chromosome"/>
</dbReference>
<dbReference type="InterPro" id="IPR018044">
    <property type="entry name" value="Peptidase_S11"/>
</dbReference>
<proteinExistence type="inferred from homology"/>
<protein>
    <recommendedName>
        <fullName evidence="4">serine-type D-Ala-D-Ala carboxypeptidase</fullName>
        <ecNumber evidence="4">3.4.16.4</ecNumber>
    </recommendedName>
</protein>
<dbReference type="GO" id="GO:0071555">
    <property type="term" value="P:cell wall organization"/>
    <property type="evidence" value="ECO:0007669"/>
    <property type="project" value="UniProtKB-KW"/>
</dbReference>
<comment type="similarity">
    <text evidence="3 15">Belongs to the peptidase S11 family.</text>
</comment>
<dbReference type="SUPFAM" id="SSF69189">
    <property type="entry name" value="Penicillin-binding protein associated domain"/>
    <property type="match status" value="1"/>
</dbReference>
<keyword evidence="8" id="KW-0378">Hydrolase</keyword>
<feature type="signal peptide" evidence="16">
    <location>
        <begin position="1"/>
        <end position="26"/>
    </location>
</feature>
<organism evidence="18 19">
    <name type="scientific">Alkalicella caledoniensis</name>
    <dbReference type="NCBI Taxonomy" id="2731377"/>
    <lineage>
        <taxon>Bacteria</taxon>
        <taxon>Bacillati</taxon>
        <taxon>Bacillota</taxon>
        <taxon>Clostridia</taxon>
        <taxon>Eubacteriales</taxon>
        <taxon>Proteinivoracaceae</taxon>
        <taxon>Alkalicella</taxon>
    </lineage>
</organism>
<feature type="active site" evidence="13">
    <location>
        <position position="120"/>
    </location>
</feature>
<evidence type="ECO:0000256" key="14">
    <source>
        <dbReference type="PIRSR" id="PIRSR618044-2"/>
    </source>
</evidence>
<evidence type="ECO:0000256" key="10">
    <source>
        <dbReference type="ARBA" id="ARBA00022984"/>
    </source>
</evidence>
<dbReference type="SMART" id="SM00936">
    <property type="entry name" value="PBP5_C"/>
    <property type="match status" value="1"/>
</dbReference>
<dbReference type="Pfam" id="PF07943">
    <property type="entry name" value="PBP5_C"/>
    <property type="match status" value="1"/>
</dbReference>
<name>A0A7G9WBY8_ALKCA</name>
<dbReference type="Gene3D" id="3.40.710.10">
    <property type="entry name" value="DD-peptidase/beta-lactamase superfamily"/>
    <property type="match status" value="1"/>
</dbReference>
<evidence type="ECO:0000313" key="19">
    <source>
        <dbReference type="Proteomes" id="UP000516160"/>
    </source>
</evidence>
<accession>A0A7G9WBY8</accession>
<evidence type="ECO:0000259" key="17">
    <source>
        <dbReference type="SMART" id="SM00936"/>
    </source>
</evidence>
<dbReference type="AlphaFoldDB" id="A0A7G9WBY8"/>
<evidence type="ECO:0000256" key="12">
    <source>
        <dbReference type="ARBA" id="ARBA00034000"/>
    </source>
</evidence>
<dbReference type="EMBL" id="CP058559">
    <property type="protein sequence ID" value="QNO16200.1"/>
    <property type="molecule type" value="Genomic_DNA"/>
</dbReference>
<feature type="chain" id="PRO_5028930818" description="serine-type D-Ala-D-Ala carboxypeptidase" evidence="16">
    <location>
        <begin position="27"/>
        <end position="385"/>
    </location>
</feature>
<dbReference type="InterPro" id="IPR037167">
    <property type="entry name" value="Peptidase_S11_C_sf"/>
</dbReference>
<dbReference type="Pfam" id="PF00768">
    <property type="entry name" value="Peptidase_S11"/>
    <property type="match status" value="1"/>
</dbReference>
<dbReference type="GO" id="GO:0009252">
    <property type="term" value="P:peptidoglycan biosynthetic process"/>
    <property type="evidence" value="ECO:0007669"/>
    <property type="project" value="UniProtKB-UniPathway"/>
</dbReference>
<evidence type="ECO:0000256" key="3">
    <source>
        <dbReference type="ARBA" id="ARBA00007164"/>
    </source>
</evidence>
<feature type="binding site" evidence="14">
    <location>
        <position position="226"/>
    </location>
    <ligand>
        <name>substrate</name>
    </ligand>
</feature>
<evidence type="ECO:0000256" key="9">
    <source>
        <dbReference type="ARBA" id="ARBA00022960"/>
    </source>
</evidence>
<comment type="catalytic activity">
    <reaction evidence="12">
        <text>Preferential cleavage: (Ac)2-L-Lys-D-Ala-|-D-Ala. Also transpeptidation of peptidyl-alanyl moieties that are N-acyl substituents of D-alanine.</text>
        <dbReference type="EC" id="3.4.16.4"/>
    </reaction>
</comment>
<keyword evidence="19" id="KW-1185">Reference proteome</keyword>
<dbReference type="UniPathway" id="UPA00219"/>
<dbReference type="EC" id="3.4.16.4" evidence="4"/>
<comment type="pathway">
    <text evidence="2">Cell wall biogenesis; peptidoglycan biosynthesis.</text>
</comment>
<evidence type="ECO:0000256" key="11">
    <source>
        <dbReference type="ARBA" id="ARBA00023316"/>
    </source>
</evidence>
<feature type="active site" description="Acyl-ester intermediate" evidence="13">
    <location>
        <position position="60"/>
    </location>
</feature>
<keyword evidence="10" id="KW-0573">Peptidoglycan synthesis</keyword>
<evidence type="ECO:0000256" key="1">
    <source>
        <dbReference type="ARBA" id="ARBA00003217"/>
    </source>
</evidence>
<sequence length="385" mass="42690">MNSMKKSLILFLCVALTMGFSSVVSANEFELNSHSAVLMEQSTGKVIYEKNPHDSLPLASVTKIMTMLLALEAVEEGKASLDDMMTTSKRAMDMGGTQIFLEHGDQISLRDALVAVTVGSANDASVVIAEHIAGSYEGFIDRMNERALELGMENTKFVNSSGLPVEGGSNMSSAYDIALMSRELLKHEIVYEWTTIQWDTNFMGKVYLSNTNMKFLRNYPGADGLKTGWTTEAGYCVSATAKREDTRFIVATMKSENPDLRLKDVSTLLNHGFGSYKTVTINKKGDIIQTVEVDKGKNLTVDIVVKEDVSALMDRKQQENVEHRVNLPEKIQAPLTKGQVVGNIEVLYNDEVIKTVELIVNEDIEKAGVFSLMGRMFKNMLERVR</sequence>
<dbReference type="PANTHER" id="PTHR21581:SF6">
    <property type="entry name" value="TRAFFICKING PROTEIN PARTICLE COMPLEX SUBUNIT 12"/>
    <property type="match status" value="1"/>
</dbReference>
<dbReference type="InterPro" id="IPR012907">
    <property type="entry name" value="Peptidase_S11_C"/>
</dbReference>
<evidence type="ECO:0000256" key="2">
    <source>
        <dbReference type="ARBA" id="ARBA00004752"/>
    </source>
</evidence>
<dbReference type="SUPFAM" id="SSF56601">
    <property type="entry name" value="beta-lactamase/transpeptidase-like"/>
    <property type="match status" value="1"/>
</dbReference>
<evidence type="ECO:0000256" key="7">
    <source>
        <dbReference type="ARBA" id="ARBA00022729"/>
    </source>
</evidence>
<evidence type="ECO:0000256" key="15">
    <source>
        <dbReference type="RuleBase" id="RU004016"/>
    </source>
</evidence>
<evidence type="ECO:0000256" key="13">
    <source>
        <dbReference type="PIRSR" id="PIRSR618044-1"/>
    </source>
</evidence>
<dbReference type="GO" id="GO:0006508">
    <property type="term" value="P:proteolysis"/>
    <property type="evidence" value="ECO:0007669"/>
    <property type="project" value="UniProtKB-KW"/>
</dbReference>
<evidence type="ECO:0000256" key="5">
    <source>
        <dbReference type="ARBA" id="ARBA00022645"/>
    </source>
</evidence>